<sequence length="398" mass="42468">MIFDKPNLDVCAVKSKQPTRPDRMMARKRRRNGVYRPFRVSVYVAALLVWVLLPVGGFTYLSLQETKASIAPVRRVWSPIDVNDLPLRADAQLAIVRSDAYEIVAPNWSGLVQEVRLEAGAVLRSGQVVVVIDGISRLAIASGRPFSRTLVEEDIGDDVARLNAVLRDRGLDAGNSDVFTRRTLSGVRALADSIGAANPDDVSGFDPTWFIFLQSDVPISEISLRVGSPAPAAGEVIATGKPLITSARLQERPDAGFETAITPEDSDGAASQSGDDKTAGAGEVLYVGSQPLELTEDRGFVAPSDLAALESLTEPDSTVVRASLETQPKAGTWLIPSAAIFAEESGNLCTLVKMRGGKTSGEEVTVLGTTKGLTVVSGTLVEGQQVLISPAKEDRRCD</sequence>
<feature type="region of interest" description="Disordered" evidence="1">
    <location>
        <begin position="258"/>
        <end position="277"/>
    </location>
</feature>
<dbReference type="Proteomes" id="UP000297853">
    <property type="component" value="Unassembled WGS sequence"/>
</dbReference>
<keyword evidence="2" id="KW-0812">Transmembrane</keyword>
<keyword evidence="2" id="KW-0472">Membrane</keyword>
<dbReference type="EMBL" id="SOGQ01000039">
    <property type="protein sequence ID" value="TFD00502.1"/>
    <property type="molecule type" value="Genomic_DNA"/>
</dbReference>
<gene>
    <name evidence="3" type="ORF">E3T28_08210</name>
</gene>
<organism evidence="3 4">
    <name type="scientific">Cryobacterium sinapicolor</name>
    <dbReference type="NCBI Taxonomy" id="1259236"/>
    <lineage>
        <taxon>Bacteria</taxon>
        <taxon>Bacillati</taxon>
        <taxon>Actinomycetota</taxon>
        <taxon>Actinomycetes</taxon>
        <taxon>Micrococcales</taxon>
        <taxon>Microbacteriaceae</taxon>
        <taxon>Cryobacterium</taxon>
    </lineage>
</organism>
<name>A0ABY2J9Z9_9MICO</name>
<keyword evidence="2" id="KW-1133">Transmembrane helix</keyword>
<comment type="caution">
    <text evidence="3">The sequence shown here is derived from an EMBL/GenBank/DDBJ whole genome shotgun (WGS) entry which is preliminary data.</text>
</comment>
<evidence type="ECO:0000313" key="3">
    <source>
        <dbReference type="EMBL" id="TFD00502.1"/>
    </source>
</evidence>
<dbReference type="RefSeq" id="WP_134429652.1">
    <property type="nucleotide sequence ID" value="NZ_SOGQ01000039.1"/>
</dbReference>
<accession>A0ABY2J9Z9</accession>
<proteinExistence type="predicted"/>
<keyword evidence="4" id="KW-1185">Reference proteome</keyword>
<feature type="transmembrane region" description="Helical" evidence="2">
    <location>
        <begin position="40"/>
        <end position="63"/>
    </location>
</feature>
<protein>
    <submittedName>
        <fullName evidence="3">Efflux RND transporter periplasmic adaptor subunit</fullName>
    </submittedName>
</protein>
<evidence type="ECO:0000256" key="1">
    <source>
        <dbReference type="SAM" id="MobiDB-lite"/>
    </source>
</evidence>
<evidence type="ECO:0000256" key="2">
    <source>
        <dbReference type="SAM" id="Phobius"/>
    </source>
</evidence>
<evidence type="ECO:0000313" key="4">
    <source>
        <dbReference type="Proteomes" id="UP000297853"/>
    </source>
</evidence>
<reference evidence="3 4" key="1">
    <citation type="submission" date="2019-03" db="EMBL/GenBank/DDBJ databases">
        <title>Genomics of glacier-inhabiting Cryobacterium strains.</title>
        <authorList>
            <person name="Liu Q."/>
            <person name="Xin Y.-H."/>
        </authorList>
    </citation>
    <scope>NUCLEOTIDE SEQUENCE [LARGE SCALE GENOMIC DNA]</scope>
    <source>
        <strain evidence="3 4">TMT1-23-1</strain>
    </source>
</reference>